<evidence type="ECO:0000313" key="1">
    <source>
        <dbReference type="EMBL" id="WVZ18766.1"/>
    </source>
</evidence>
<name>A0AAQ3S7N3_VIGMU</name>
<evidence type="ECO:0000313" key="2">
    <source>
        <dbReference type="Proteomes" id="UP001374535"/>
    </source>
</evidence>
<feature type="non-terminal residue" evidence="1">
    <location>
        <position position="1"/>
    </location>
</feature>
<organism evidence="1 2">
    <name type="scientific">Vigna mungo</name>
    <name type="common">Black gram</name>
    <name type="synonym">Phaseolus mungo</name>
    <dbReference type="NCBI Taxonomy" id="3915"/>
    <lineage>
        <taxon>Eukaryota</taxon>
        <taxon>Viridiplantae</taxon>
        <taxon>Streptophyta</taxon>
        <taxon>Embryophyta</taxon>
        <taxon>Tracheophyta</taxon>
        <taxon>Spermatophyta</taxon>
        <taxon>Magnoliopsida</taxon>
        <taxon>eudicotyledons</taxon>
        <taxon>Gunneridae</taxon>
        <taxon>Pentapetalae</taxon>
        <taxon>rosids</taxon>
        <taxon>fabids</taxon>
        <taxon>Fabales</taxon>
        <taxon>Fabaceae</taxon>
        <taxon>Papilionoideae</taxon>
        <taxon>50 kb inversion clade</taxon>
        <taxon>NPAAA clade</taxon>
        <taxon>indigoferoid/millettioid clade</taxon>
        <taxon>Phaseoleae</taxon>
        <taxon>Vigna</taxon>
    </lineage>
</organism>
<accession>A0AAQ3S7N3</accession>
<protein>
    <submittedName>
        <fullName evidence="1">Uncharacterized protein</fullName>
    </submittedName>
</protein>
<dbReference type="Proteomes" id="UP001374535">
    <property type="component" value="Chromosome 2"/>
</dbReference>
<dbReference type="AlphaFoldDB" id="A0AAQ3S7N3"/>
<gene>
    <name evidence="1" type="ORF">V8G54_006088</name>
</gene>
<proteinExistence type="predicted"/>
<reference evidence="1 2" key="1">
    <citation type="journal article" date="2023" name="Life. Sci Alliance">
        <title>Evolutionary insights into 3D genome organization and epigenetic landscape of Vigna mungo.</title>
        <authorList>
            <person name="Junaid A."/>
            <person name="Singh B."/>
            <person name="Bhatia S."/>
        </authorList>
    </citation>
    <scope>NUCLEOTIDE SEQUENCE [LARGE SCALE GENOMIC DNA]</scope>
    <source>
        <strain evidence="1">Urdbean</strain>
    </source>
</reference>
<keyword evidence="2" id="KW-1185">Reference proteome</keyword>
<dbReference type="EMBL" id="CP144699">
    <property type="protein sequence ID" value="WVZ18766.1"/>
    <property type="molecule type" value="Genomic_DNA"/>
</dbReference>
<sequence>MERNMPKQQRGLASRRNLERLKLELSTIKQGVQSYELVQGNNGTWGFLRYGIGEEHDQIEAYDGAEFNKAAMIFFYLNGVLVSEIAYSSCRSLLNHAGNCSVVNYTDEETVVDMKFPARGSKVEVVPDPLLTQFIPNVSAPKSSDIHGGEGFSSNVSDVSNVRGYDHFFFLYFVVET</sequence>